<dbReference type="EMBL" id="JNBR01000124">
    <property type="protein sequence ID" value="OQR96987.1"/>
    <property type="molecule type" value="Genomic_DNA"/>
</dbReference>
<dbReference type="PANTHER" id="PTHR13544:SF0">
    <property type="entry name" value="THIOREDOXIN REDUCTASE-LIKE SELENOPROTEIN T"/>
    <property type="match status" value="1"/>
</dbReference>
<dbReference type="InterPro" id="IPR011893">
    <property type="entry name" value="Selenoprotein_Rdx-typ"/>
</dbReference>
<dbReference type="AlphaFoldDB" id="A0A1V9ZGA3"/>
<evidence type="ECO:0000313" key="5">
    <source>
        <dbReference type="Proteomes" id="UP000243579"/>
    </source>
</evidence>
<reference evidence="4 5" key="1">
    <citation type="journal article" date="2014" name="Genome Biol. Evol.">
        <title>The secreted proteins of Achlya hypogyna and Thraustotheca clavata identify the ancestral oomycete secretome and reveal gene acquisitions by horizontal gene transfer.</title>
        <authorList>
            <person name="Misner I."/>
            <person name="Blouin N."/>
            <person name="Leonard G."/>
            <person name="Richards T.A."/>
            <person name="Lane C.E."/>
        </authorList>
    </citation>
    <scope>NUCLEOTIDE SEQUENCE [LARGE SCALE GENOMIC DNA]</scope>
    <source>
        <strain evidence="4 5">ATCC 48635</strain>
    </source>
</reference>
<dbReference type="InterPro" id="IPR019389">
    <property type="entry name" value="Selenoprotein_T"/>
</dbReference>
<evidence type="ECO:0000256" key="3">
    <source>
        <dbReference type="SAM" id="Phobius"/>
    </source>
</evidence>
<keyword evidence="2" id="KW-0676">Redox-active center</keyword>
<dbReference type="OrthoDB" id="60822at2759"/>
<evidence type="ECO:0000313" key="4">
    <source>
        <dbReference type="EMBL" id="OQR96987.1"/>
    </source>
</evidence>
<dbReference type="NCBIfam" id="TIGR02174">
    <property type="entry name" value="CXXU_selWTH"/>
    <property type="match status" value="1"/>
</dbReference>
<dbReference type="Proteomes" id="UP000243579">
    <property type="component" value="Unassembled WGS sequence"/>
</dbReference>
<feature type="transmembrane region" description="Helical" evidence="3">
    <location>
        <begin position="61"/>
        <end position="83"/>
    </location>
</feature>
<dbReference type="GO" id="GO:0004791">
    <property type="term" value="F:thioredoxin-disulfide reductase (NADPH) activity"/>
    <property type="evidence" value="ECO:0007669"/>
    <property type="project" value="TreeGrafter"/>
</dbReference>
<sequence>MAKKGGDKKTDKKADDRVRIEYDKVAFATLYNQMSGNLAREFPQVTISGKAYPLPASKSKWVTGIFLLQVVLVVIIMFGESIVEKLGLDPSPALMQKYRDNKFIALPVVMMLSPVRQMLSNTGAFEVYVNDVLVHSMLETQTLLTFDQLKKHLADKRILPKPSK</sequence>
<keyword evidence="5" id="KW-1185">Reference proteome</keyword>
<accession>A0A1V9ZGA3</accession>
<evidence type="ECO:0000256" key="1">
    <source>
        <dbReference type="ARBA" id="ARBA00022729"/>
    </source>
</evidence>
<dbReference type="GO" id="GO:0005789">
    <property type="term" value="C:endoplasmic reticulum membrane"/>
    <property type="evidence" value="ECO:0007669"/>
    <property type="project" value="TreeGrafter"/>
</dbReference>
<dbReference type="PANTHER" id="PTHR13544">
    <property type="entry name" value="SELENOPROTEIN T"/>
    <property type="match status" value="1"/>
</dbReference>
<dbReference type="Gene3D" id="3.40.30.10">
    <property type="entry name" value="Glutaredoxin"/>
    <property type="match status" value="1"/>
</dbReference>
<proteinExistence type="predicted"/>
<keyword evidence="3" id="KW-0472">Membrane</keyword>
<dbReference type="GO" id="GO:0045454">
    <property type="term" value="P:cell redox homeostasis"/>
    <property type="evidence" value="ECO:0007669"/>
    <property type="project" value="TreeGrafter"/>
</dbReference>
<evidence type="ECO:0000256" key="2">
    <source>
        <dbReference type="ARBA" id="ARBA00023284"/>
    </source>
</evidence>
<keyword evidence="3" id="KW-1133">Transmembrane helix</keyword>
<protein>
    <recommendedName>
        <fullName evidence="6">Transmembrane protein</fullName>
    </recommendedName>
</protein>
<organism evidence="4 5">
    <name type="scientific">Achlya hypogyna</name>
    <name type="common">Oomycete</name>
    <name type="synonym">Protoachlya hypogyna</name>
    <dbReference type="NCBI Taxonomy" id="1202772"/>
    <lineage>
        <taxon>Eukaryota</taxon>
        <taxon>Sar</taxon>
        <taxon>Stramenopiles</taxon>
        <taxon>Oomycota</taxon>
        <taxon>Saprolegniomycetes</taxon>
        <taxon>Saprolegniales</taxon>
        <taxon>Achlyaceae</taxon>
        <taxon>Achlya</taxon>
    </lineage>
</organism>
<comment type="caution">
    <text evidence="4">The sequence shown here is derived from an EMBL/GenBank/DDBJ whole genome shotgun (WGS) entry which is preliminary data.</text>
</comment>
<dbReference type="Pfam" id="PF10262">
    <property type="entry name" value="Rdx"/>
    <property type="match status" value="1"/>
</dbReference>
<gene>
    <name evidence="4" type="ORF">ACHHYP_20645</name>
</gene>
<keyword evidence="3" id="KW-0812">Transmembrane</keyword>
<name>A0A1V9ZGA3_ACHHY</name>
<keyword evidence="1" id="KW-0732">Signal</keyword>
<evidence type="ECO:0008006" key="6">
    <source>
        <dbReference type="Google" id="ProtNLM"/>
    </source>
</evidence>